<keyword evidence="1" id="KW-0812">Transmembrane</keyword>
<reference evidence="3" key="1">
    <citation type="submission" date="2019-07" db="EMBL/GenBank/DDBJ databases">
        <title>Shewanella sp. YLB-08 draft genomic sequence.</title>
        <authorList>
            <person name="Yu L."/>
        </authorList>
    </citation>
    <scope>NUCLEOTIDE SEQUENCE [LARGE SCALE GENOMIC DNA]</scope>
    <source>
        <strain evidence="3">JCM 20706</strain>
    </source>
</reference>
<evidence type="ECO:0000313" key="2">
    <source>
        <dbReference type="EMBL" id="TRY15726.1"/>
    </source>
</evidence>
<dbReference type="Proteomes" id="UP000318126">
    <property type="component" value="Unassembled WGS sequence"/>
</dbReference>
<keyword evidence="3" id="KW-1185">Reference proteome</keyword>
<dbReference type="AlphaFoldDB" id="A0A553JTE1"/>
<evidence type="ECO:0000313" key="3">
    <source>
        <dbReference type="Proteomes" id="UP000318126"/>
    </source>
</evidence>
<dbReference type="RefSeq" id="WP_143563337.1">
    <property type="nucleotide sequence ID" value="NZ_BMPL01000003.1"/>
</dbReference>
<proteinExistence type="predicted"/>
<dbReference type="Pfam" id="PF11201">
    <property type="entry name" value="DUF2982"/>
    <property type="match status" value="1"/>
</dbReference>
<dbReference type="OrthoDB" id="7061905at2"/>
<gene>
    <name evidence="2" type="ORF">FN961_04450</name>
</gene>
<organism evidence="2 3">
    <name type="scientific">Shewanella hanedai</name>
    <name type="common">Alteromonas hanedai</name>
    <dbReference type="NCBI Taxonomy" id="25"/>
    <lineage>
        <taxon>Bacteria</taxon>
        <taxon>Pseudomonadati</taxon>
        <taxon>Pseudomonadota</taxon>
        <taxon>Gammaproteobacteria</taxon>
        <taxon>Alteromonadales</taxon>
        <taxon>Shewanellaceae</taxon>
        <taxon>Shewanella</taxon>
    </lineage>
</organism>
<accession>A0A553JTE1</accession>
<protein>
    <submittedName>
        <fullName evidence="2">DUF2982 domain-containing protein</fullName>
    </submittedName>
</protein>
<dbReference type="InterPro" id="IPR021367">
    <property type="entry name" value="DUF2982"/>
</dbReference>
<keyword evidence="1" id="KW-0472">Membrane</keyword>
<dbReference type="EMBL" id="VKGK01000003">
    <property type="protein sequence ID" value="TRY15726.1"/>
    <property type="molecule type" value="Genomic_DNA"/>
</dbReference>
<comment type="caution">
    <text evidence="2">The sequence shown here is derived from an EMBL/GenBank/DDBJ whole genome shotgun (WGS) entry which is preliminary data.</text>
</comment>
<feature type="transmembrane region" description="Helical" evidence="1">
    <location>
        <begin position="16"/>
        <end position="35"/>
    </location>
</feature>
<sequence>MNIEVIEVRSGVKRNAITLTCLGFAGIILSLVLFLSSSALLGPGLCIFTLSIISTVLGISKQMEPEVSVTLSPEGLSYHHRRGSLFIEWENIQRFDSPKSRDGLETIELPFIGIRLKKINPVLDMIPGRLATGLLTEQRPLLMSAVTLDESLEALEDYLNSEFMPLVVHEERYRGVLAMFGHRCEMLNRNLGYHLYIPIDCLDREPRAFLSLLRDYLQKVREET</sequence>
<name>A0A553JTE1_SHEHA</name>
<keyword evidence="1" id="KW-1133">Transmembrane helix</keyword>
<evidence type="ECO:0000256" key="1">
    <source>
        <dbReference type="SAM" id="Phobius"/>
    </source>
</evidence>